<dbReference type="Pfam" id="PF13489">
    <property type="entry name" value="Methyltransf_23"/>
    <property type="match status" value="1"/>
</dbReference>
<dbReference type="Proteomes" id="UP000291236">
    <property type="component" value="Chromosome"/>
</dbReference>
<accession>A0A4P2VMR7</accession>
<dbReference type="OrthoDB" id="9810247at2"/>
<protein>
    <submittedName>
        <fullName evidence="1">Uncharacterized protein</fullName>
    </submittedName>
</protein>
<proteinExistence type="predicted"/>
<dbReference type="EMBL" id="AP019368">
    <property type="protein sequence ID" value="BBH54088.1"/>
    <property type="molecule type" value="Genomic_DNA"/>
</dbReference>
<dbReference type="Gene3D" id="3.40.50.150">
    <property type="entry name" value="Vaccinia Virus protein VP39"/>
    <property type="match status" value="1"/>
</dbReference>
<gene>
    <name evidence="1" type="ORF">JCM31447_25450</name>
</gene>
<keyword evidence="2" id="KW-1185">Reference proteome</keyword>
<dbReference type="KEGG" id="sbf:JCM31447_25450"/>
<dbReference type="PANTHER" id="PTHR43861">
    <property type="entry name" value="TRANS-ACONITATE 2-METHYLTRANSFERASE-RELATED"/>
    <property type="match status" value="1"/>
</dbReference>
<dbReference type="PANTHER" id="PTHR43861:SF6">
    <property type="entry name" value="METHYLTRANSFERASE TYPE 11"/>
    <property type="match status" value="1"/>
</dbReference>
<evidence type="ECO:0000313" key="1">
    <source>
        <dbReference type="EMBL" id="BBH54088.1"/>
    </source>
</evidence>
<organism evidence="1 2">
    <name type="scientific">Fluviispira sanaruensis</name>
    <dbReference type="NCBI Taxonomy" id="2493639"/>
    <lineage>
        <taxon>Bacteria</taxon>
        <taxon>Pseudomonadati</taxon>
        <taxon>Bdellovibrionota</taxon>
        <taxon>Oligoflexia</taxon>
        <taxon>Silvanigrellales</taxon>
        <taxon>Silvanigrellaceae</taxon>
        <taxon>Fluviispira</taxon>
    </lineage>
</organism>
<sequence>MIGLLFMGFSKKNIRELLDTVGLYEDSEDIYEQKNIVLRDGRNAILWENKTNGHGILDPEFWEKSNYYQEDYRKEFSANLNNFTNSKDHLEIYKGLNKRQYEQFAHMITHSTRFLEIGCSFGGIISLVNQNSLSCIHGIEPNKYDSEFIANKLSSARIFNSTFEEFEPNDVIYDLIVSFEVLEHVINLSDFVIKLSKCLERGGFINIEVPNHNDALLKYYKNCAYEKFYYHKAHIHYFTPKSLNNLFALHGFEGSISSFQIYPFFNQVFWIYNNKPQASATEALSYPKISVINCHEELEINKFFDDTQAKYLELMNQYLIGDSLVYSGRKL</sequence>
<evidence type="ECO:0000313" key="2">
    <source>
        <dbReference type="Proteomes" id="UP000291236"/>
    </source>
</evidence>
<dbReference type="InterPro" id="IPR029063">
    <property type="entry name" value="SAM-dependent_MTases_sf"/>
</dbReference>
<dbReference type="SUPFAM" id="SSF53335">
    <property type="entry name" value="S-adenosyl-L-methionine-dependent methyltransferases"/>
    <property type="match status" value="1"/>
</dbReference>
<name>A0A4P2VMR7_FLUSA</name>
<dbReference type="AlphaFoldDB" id="A0A4P2VMR7"/>
<dbReference type="CDD" id="cd02440">
    <property type="entry name" value="AdoMet_MTases"/>
    <property type="match status" value="1"/>
</dbReference>
<reference evidence="1 2" key="1">
    <citation type="submission" date="2018-12" db="EMBL/GenBank/DDBJ databases">
        <title>Rubrispira sanarue gen. nov., sp., nov., a member of the order Silvanigrellales, isolated from a brackish lake in Hamamatsu Japan.</title>
        <authorList>
            <person name="Maejima Y."/>
            <person name="Iino T."/>
            <person name="Muraguchi Y."/>
            <person name="Fukuda K."/>
            <person name="Nojiri H."/>
            <person name="Ohkuma M."/>
            <person name="Moriuchi R."/>
            <person name="Dohra H."/>
            <person name="Kimbara K."/>
            <person name="Shintani M."/>
        </authorList>
    </citation>
    <scope>NUCLEOTIDE SEQUENCE [LARGE SCALE GENOMIC DNA]</scope>
    <source>
        <strain evidence="1 2">RF1110005</strain>
    </source>
</reference>